<dbReference type="InterPro" id="IPR051122">
    <property type="entry name" value="SDR_DHRS6-like"/>
</dbReference>
<organism evidence="3 4">
    <name type="scientific">Sandaracinomonas limnophila</name>
    <dbReference type="NCBI Taxonomy" id="1862386"/>
    <lineage>
        <taxon>Bacteria</taxon>
        <taxon>Pseudomonadati</taxon>
        <taxon>Bacteroidota</taxon>
        <taxon>Cytophagia</taxon>
        <taxon>Cytophagales</taxon>
        <taxon>Flectobacillaceae</taxon>
        <taxon>Sandaracinomonas</taxon>
    </lineage>
</organism>
<dbReference type="SUPFAM" id="SSF51735">
    <property type="entry name" value="NAD(P)-binding Rossmann-fold domains"/>
    <property type="match status" value="1"/>
</dbReference>
<evidence type="ECO:0000256" key="1">
    <source>
        <dbReference type="ARBA" id="ARBA00006484"/>
    </source>
</evidence>
<dbReference type="Gene3D" id="3.40.50.720">
    <property type="entry name" value="NAD(P)-binding Rossmann-like Domain"/>
    <property type="match status" value="1"/>
</dbReference>
<evidence type="ECO:0000256" key="2">
    <source>
        <dbReference type="ARBA" id="ARBA00023002"/>
    </source>
</evidence>
<dbReference type="InterPro" id="IPR002347">
    <property type="entry name" value="SDR_fam"/>
</dbReference>
<comment type="caution">
    <text evidence="3">The sequence shown here is derived from an EMBL/GenBank/DDBJ whole genome shotgun (WGS) entry which is preliminary data.</text>
</comment>
<dbReference type="OrthoDB" id="9803333at2"/>
<sequence length="232" mass="24891">MATYVIVGASKGIGKEIALKLIQENHRVINFSRTASELQGIENFIWDAESSASEIFQSVNEPIAGLVYAPGTINLKPFNRFTIENFEKDLRINFLGAVEVIQTLLPQLKAAGSSSIVLFSTVAVQTGMSFHASIASSKGAIEGLTKSLAAEFASLNIKVNAIAPSLTKTELAGALVNSPEKIEVAAKRHPLNKIGEPEEIADLAYFLLSPKNSWMTGQILHLDGGLSTLKPL</sequence>
<name>A0A437PWF4_9BACT</name>
<dbReference type="Pfam" id="PF13561">
    <property type="entry name" value="adh_short_C2"/>
    <property type="match status" value="1"/>
</dbReference>
<proteinExistence type="inferred from homology"/>
<dbReference type="InterPro" id="IPR036291">
    <property type="entry name" value="NAD(P)-bd_dom_sf"/>
</dbReference>
<dbReference type="PANTHER" id="PTHR43477:SF1">
    <property type="entry name" value="DIHYDROANTICAPSIN 7-DEHYDROGENASE"/>
    <property type="match status" value="1"/>
</dbReference>
<reference evidence="3 4" key="1">
    <citation type="submission" date="2019-01" db="EMBL/GenBank/DDBJ databases">
        <authorList>
            <person name="Chen W.-M."/>
        </authorList>
    </citation>
    <scope>NUCLEOTIDE SEQUENCE [LARGE SCALE GENOMIC DNA]</scope>
    <source>
        <strain evidence="3 4">FSY-15</strain>
    </source>
</reference>
<comment type="similarity">
    <text evidence="1">Belongs to the short-chain dehydrogenases/reductases (SDR) family.</text>
</comment>
<evidence type="ECO:0000313" key="4">
    <source>
        <dbReference type="Proteomes" id="UP000282832"/>
    </source>
</evidence>
<keyword evidence="2" id="KW-0560">Oxidoreductase</keyword>
<dbReference type="Proteomes" id="UP000282832">
    <property type="component" value="Unassembled WGS sequence"/>
</dbReference>
<gene>
    <name evidence="3" type="ORF">EOJ36_00970</name>
</gene>
<dbReference type="GO" id="GO:0016491">
    <property type="term" value="F:oxidoreductase activity"/>
    <property type="evidence" value="ECO:0007669"/>
    <property type="project" value="UniProtKB-KW"/>
</dbReference>
<dbReference type="CDD" id="cd05233">
    <property type="entry name" value="SDR_c"/>
    <property type="match status" value="1"/>
</dbReference>
<dbReference type="AlphaFoldDB" id="A0A437PWF4"/>
<dbReference type="PRINTS" id="PR00081">
    <property type="entry name" value="GDHRDH"/>
</dbReference>
<evidence type="ECO:0000313" key="3">
    <source>
        <dbReference type="EMBL" id="RVU26595.1"/>
    </source>
</evidence>
<protein>
    <submittedName>
        <fullName evidence="3">SDR family oxidoreductase</fullName>
    </submittedName>
</protein>
<dbReference type="RefSeq" id="WP_127802147.1">
    <property type="nucleotide sequence ID" value="NZ_SACY01000001.1"/>
</dbReference>
<dbReference type="PANTHER" id="PTHR43477">
    <property type="entry name" value="DIHYDROANTICAPSIN 7-DEHYDROGENASE"/>
    <property type="match status" value="1"/>
</dbReference>
<dbReference type="EMBL" id="SACY01000001">
    <property type="protein sequence ID" value="RVU26595.1"/>
    <property type="molecule type" value="Genomic_DNA"/>
</dbReference>
<accession>A0A437PWF4</accession>
<keyword evidence="4" id="KW-1185">Reference proteome</keyword>